<dbReference type="VEuPathDB" id="FungiDB:ASPSYDRAFT_34144"/>
<keyword evidence="1" id="KW-0677">Repeat</keyword>
<dbReference type="SUPFAM" id="SSF48403">
    <property type="entry name" value="Ankyrin repeat"/>
    <property type="match status" value="1"/>
</dbReference>
<dbReference type="Pfam" id="PF12796">
    <property type="entry name" value="Ank_2"/>
    <property type="match status" value="2"/>
</dbReference>
<dbReference type="InterPro" id="IPR036770">
    <property type="entry name" value="Ankyrin_rpt-contain_sf"/>
</dbReference>
<evidence type="ECO:0000313" key="5">
    <source>
        <dbReference type="Proteomes" id="UP000184356"/>
    </source>
</evidence>
<evidence type="ECO:0000256" key="1">
    <source>
        <dbReference type="ARBA" id="ARBA00022737"/>
    </source>
</evidence>
<dbReference type="InterPro" id="IPR002110">
    <property type="entry name" value="Ankyrin_rpt"/>
</dbReference>
<sequence>MEQLRTITRALWGTPRPSILSTLPVEILFIIAEFLSLENVARLRQTSHFLANTLEQYLYAHAATHKLPGRSRMVLDWAAEKGHVSILQKIDKYGNQNSGLNHHSSSTIPPKCKTRALSHAAKRGQTDAVSFLLRMGAEIDGTVAVEDSYQCTALHRAAKHGHIETAALLLDRGADIHIRCNASDSAALEHAARLGEREMALLLLDRGADIHAPALVANAVFSENIDLVRALLDRGATIDDSWHYRRSAIHWTMPYGRVNMPMLKLLLARGIEPNVRDHERGETVLHWAAYEGDVETVGLLLANGANADIANHQGKRPLHTAIEGLIGQNDGGTIIWLLLEAGADPLSDGCPDGTPVDLARRLRAQNDIIGLLVSETKTMTGTMAYQ</sequence>
<dbReference type="RefSeq" id="XP_040699956.1">
    <property type="nucleotide sequence ID" value="XM_040845193.1"/>
</dbReference>
<keyword evidence="5" id="KW-1185">Reference proteome</keyword>
<dbReference type="GeneID" id="63761266"/>
<dbReference type="PANTHER" id="PTHR24171">
    <property type="entry name" value="ANKYRIN REPEAT DOMAIN-CONTAINING PROTEIN 39-RELATED"/>
    <property type="match status" value="1"/>
</dbReference>
<feature type="repeat" description="ANK" evidence="3">
    <location>
        <begin position="244"/>
        <end position="278"/>
    </location>
</feature>
<dbReference type="Proteomes" id="UP000184356">
    <property type="component" value="Unassembled WGS sequence"/>
</dbReference>
<reference evidence="5" key="1">
    <citation type="journal article" date="2017" name="Genome Biol.">
        <title>Comparative genomics reveals high biological diversity and specific adaptations in the industrially and medically important fungal genus Aspergillus.</title>
        <authorList>
            <person name="de Vries R.P."/>
            <person name="Riley R."/>
            <person name="Wiebenga A."/>
            <person name="Aguilar-Osorio G."/>
            <person name="Amillis S."/>
            <person name="Uchima C.A."/>
            <person name="Anderluh G."/>
            <person name="Asadollahi M."/>
            <person name="Askin M."/>
            <person name="Barry K."/>
            <person name="Battaglia E."/>
            <person name="Bayram O."/>
            <person name="Benocci T."/>
            <person name="Braus-Stromeyer S.A."/>
            <person name="Caldana C."/>
            <person name="Canovas D."/>
            <person name="Cerqueira G.C."/>
            <person name="Chen F."/>
            <person name="Chen W."/>
            <person name="Choi C."/>
            <person name="Clum A."/>
            <person name="Dos Santos R.A."/>
            <person name="Damasio A.R."/>
            <person name="Diallinas G."/>
            <person name="Emri T."/>
            <person name="Fekete E."/>
            <person name="Flipphi M."/>
            <person name="Freyberg S."/>
            <person name="Gallo A."/>
            <person name="Gournas C."/>
            <person name="Habgood R."/>
            <person name="Hainaut M."/>
            <person name="Harispe M.L."/>
            <person name="Henrissat B."/>
            <person name="Hilden K.S."/>
            <person name="Hope R."/>
            <person name="Hossain A."/>
            <person name="Karabika E."/>
            <person name="Karaffa L."/>
            <person name="Karanyi Z."/>
            <person name="Krasevec N."/>
            <person name="Kuo A."/>
            <person name="Kusch H."/>
            <person name="LaButti K."/>
            <person name="Lagendijk E.L."/>
            <person name="Lapidus A."/>
            <person name="Levasseur A."/>
            <person name="Lindquist E."/>
            <person name="Lipzen A."/>
            <person name="Logrieco A.F."/>
            <person name="MacCabe A."/>
            <person name="Maekelae M.R."/>
            <person name="Malavazi I."/>
            <person name="Melin P."/>
            <person name="Meyer V."/>
            <person name="Mielnichuk N."/>
            <person name="Miskei M."/>
            <person name="Molnar A.P."/>
            <person name="Mule G."/>
            <person name="Ngan C.Y."/>
            <person name="Orejas M."/>
            <person name="Orosz E."/>
            <person name="Ouedraogo J.P."/>
            <person name="Overkamp K.M."/>
            <person name="Park H.-S."/>
            <person name="Perrone G."/>
            <person name="Piumi F."/>
            <person name="Punt P.J."/>
            <person name="Ram A.F."/>
            <person name="Ramon A."/>
            <person name="Rauscher S."/>
            <person name="Record E."/>
            <person name="Riano-Pachon D.M."/>
            <person name="Robert V."/>
            <person name="Roehrig J."/>
            <person name="Ruller R."/>
            <person name="Salamov A."/>
            <person name="Salih N.S."/>
            <person name="Samson R.A."/>
            <person name="Sandor E."/>
            <person name="Sanguinetti M."/>
            <person name="Schuetze T."/>
            <person name="Sepcic K."/>
            <person name="Shelest E."/>
            <person name="Sherlock G."/>
            <person name="Sophianopoulou V."/>
            <person name="Squina F.M."/>
            <person name="Sun H."/>
            <person name="Susca A."/>
            <person name="Todd R.B."/>
            <person name="Tsang A."/>
            <person name="Unkles S.E."/>
            <person name="van de Wiele N."/>
            <person name="van Rossen-Uffink D."/>
            <person name="Oliveira J.V."/>
            <person name="Vesth T.C."/>
            <person name="Visser J."/>
            <person name="Yu J.-H."/>
            <person name="Zhou M."/>
            <person name="Andersen M.R."/>
            <person name="Archer D.B."/>
            <person name="Baker S.E."/>
            <person name="Benoit I."/>
            <person name="Brakhage A.A."/>
            <person name="Braus G.H."/>
            <person name="Fischer R."/>
            <person name="Frisvad J.C."/>
            <person name="Goldman G.H."/>
            <person name="Houbraken J."/>
            <person name="Oakley B."/>
            <person name="Pocsi I."/>
            <person name="Scazzocchio C."/>
            <person name="Seiboth B."/>
            <person name="vanKuyk P.A."/>
            <person name="Wortman J."/>
            <person name="Dyer P.S."/>
            <person name="Grigoriev I.V."/>
        </authorList>
    </citation>
    <scope>NUCLEOTIDE SEQUENCE [LARGE SCALE GENOMIC DNA]</scope>
    <source>
        <strain evidence="5">CBS 593.65</strain>
    </source>
</reference>
<organism evidence="4 5">
    <name type="scientific">Aspergillus sydowii CBS 593.65</name>
    <dbReference type="NCBI Taxonomy" id="1036612"/>
    <lineage>
        <taxon>Eukaryota</taxon>
        <taxon>Fungi</taxon>
        <taxon>Dikarya</taxon>
        <taxon>Ascomycota</taxon>
        <taxon>Pezizomycotina</taxon>
        <taxon>Eurotiomycetes</taxon>
        <taxon>Eurotiomycetidae</taxon>
        <taxon>Eurotiales</taxon>
        <taxon>Aspergillaceae</taxon>
        <taxon>Aspergillus</taxon>
        <taxon>Aspergillus subgen. Nidulantes</taxon>
    </lineage>
</organism>
<dbReference type="PROSITE" id="PS50088">
    <property type="entry name" value="ANK_REPEAT"/>
    <property type="match status" value="4"/>
</dbReference>
<dbReference type="SMART" id="SM00248">
    <property type="entry name" value="ANK"/>
    <property type="match status" value="7"/>
</dbReference>
<keyword evidence="2 3" id="KW-0040">ANK repeat</keyword>
<proteinExistence type="predicted"/>
<dbReference type="EMBL" id="KV878591">
    <property type="protein sequence ID" value="OJJ56150.1"/>
    <property type="molecule type" value="Genomic_DNA"/>
</dbReference>
<evidence type="ECO:0000313" key="4">
    <source>
        <dbReference type="EMBL" id="OJJ56150.1"/>
    </source>
</evidence>
<name>A0A1L9T9N0_9EURO</name>
<dbReference type="Gene3D" id="1.25.40.20">
    <property type="entry name" value="Ankyrin repeat-containing domain"/>
    <property type="match status" value="2"/>
</dbReference>
<gene>
    <name evidence="4" type="ORF">ASPSYDRAFT_34144</name>
</gene>
<dbReference type="PROSITE" id="PS50297">
    <property type="entry name" value="ANK_REP_REGION"/>
    <property type="match status" value="2"/>
</dbReference>
<feature type="repeat" description="ANK" evidence="3">
    <location>
        <begin position="183"/>
        <end position="215"/>
    </location>
</feature>
<dbReference type="OrthoDB" id="4772757at2759"/>
<dbReference type="STRING" id="1036612.A0A1L9T9N0"/>
<dbReference type="AlphaFoldDB" id="A0A1L9T9N0"/>
<feature type="repeat" description="ANK" evidence="3">
    <location>
        <begin position="149"/>
        <end position="181"/>
    </location>
</feature>
<evidence type="ECO:0000256" key="3">
    <source>
        <dbReference type="PROSITE-ProRule" id="PRU00023"/>
    </source>
</evidence>
<feature type="repeat" description="ANK" evidence="3">
    <location>
        <begin position="280"/>
        <end position="312"/>
    </location>
</feature>
<dbReference type="InterPro" id="IPR036047">
    <property type="entry name" value="F-box-like_dom_sf"/>
</dbReference>
<protein>
    <submittedName>
        <fullName evidence="4">Uncharacterized protein</fullName>
    </submittedName>
</protein>
<accession>A0A1L9T9N0</accession>
<dbReference type="SUPFAM" id="SSF81383">
    <property type="entry name" value="F-box domain"/>
    <property type="match status" value="1"/>
</dbReference>
<evidence type="ECO:0000256" key="2">
    <source>
        <dbReference type="ARBA" id="ARBA00023043"/>
    </source>
</evidence>